<feature type="transmembrane region" description="Helical" evidence="3">
    <location>
        <begin position="126"/>
        <end position="153"/>
    </location>
</feature>
<evidence type="ECO:0000313" key="5">
    <source>
        <dbReference type="Proteomes" id="UP000198769"/>
    </source>
</evidence>
<evidence type="ECO:0000256" key="1">
    <source>
        <dbReference type="ARBA" id="ARBA00004429"/>
    </source>
</evidence>
<keyword evidence="2" id="KW-1003">Cell membrane</keyword>
<proteinExistence type="predicted"/>
<feature type="transmembrane region" description="Helical" evidence="3">
    <location>
        <begin position="419"/>
        <end position="437"/>
    </location>
</feature>
<dbReference type="InterPro" id="IPR036259">
    <property type="entry name" value="MFS_trans_sf"/>
</dbReference>
<evidence type="ECO:0000256" key="2">
    <source>
        <dbReference type="ARBA" id="ARBA00022475"/>
    </source>
</evidence>
<feature type="transmembrane region" description="Helical" evidence="3">
    <location>
        <begin position="389"/>
        <end position="407"/>
    </location>
</feature>
<dbReference type="Gene3D" id="1.20.1250.20">
    <property type="entry name" value="MFS general substrate transporter like domains"/>
    <property type="match status" value="2"/>
</dbReference>
<organism evidence="4 5">
    <name type="scientific">Chryseobacterium oleae</name>
    <dbReference type="NCBI Taxonomy" id="491207"/>
    <lineage>
        <taxon>Bacteria</taxon>
        <taxon>Pseudomonadati</taxon>
        <taxon>Bacteroidota</taxon>
        <taxon>Flavobacteriia</taxon>
        <taxon>Flavobacteriales</taxon>
        <taxon>Weeksellaceae</taxon>
        <taxon>Chryseobacterium group</taxon>
        <taxon>Chryseobacterium</taxon>
    </lineage>
</organism>
<feature type="transmembrane region" description="Helical" evidence="3">
    <location>
        <begin position="173"/>
        <end position="195"/>
    </location>
</feature>
<dbReference type="Proteomes" id="UP000198769">
    <property type="component" value="Unassembled WGS sequence"/>
</dbReference>
<feature type="transmembrane region" description="Helical" evidence="3">
    <location>
        <begin position="297"/>
        <end position="321"/>
    </location>
</feature>
<keyword evidence="3" id="KW-0812">Transmembrane</keyword>
<keyword evidence="3" id="KW-1133">Transmembrane helix</keyword>
<gene>
    <name evidence="4" type="ORF">SAMN05421594_1803</name>
</gene>
<keyword evidence="5" id="KW-1185">Reference proteome</keyword>
<sequence>MIINSDIQPSGSKANKPILPFVIITFIYFIVGFLTTVNEQLQAPLKFTFLSQAGGLKNTFTTLISFFFFLGYLLNGTLGSKWVNAFGYKNTILRGLFFMISGLFMYLCSSWFGYQYPDLKFSIKDAVIPFGFVIFVIGSYLMGTAAAIIQVVVNPYAASYELKGTQPVQRLNILTAINSIGTTSAPFFVTVIMFSGISIEKIEIRQLLLPLAILILCILIIIVITKRLHLPDIAHTRAVAGEKLERSIWSFRHFVLGVLAIFFYVGTEVAIGANINLYAFELMDSGHPITFFGKTDIIIGGMDLGIHALLSTLYWGGFLVGRAVSSFLSSISARTQLAVTTVLATILALISMITQNLWFLVAIGLLHSSMWSCIYSLSIKGLNKYTSKASGIFISAVFGGAVFTLVQGGLADILGSWRWTWSLTVICELLMLAYALFGSRIREKDLII</sequence>
<dbReference type="GO" id="GO:0005886">
    <property type="term" value="C:plasma membrane"/>
    <property type="evidence" value="ECO:0007669"/>
    <property type="project" value="UniProtKB-SubCell"/>
</dbReference>
<comment type="subcellular location">
    <subcellularLocation>
        <location evidence="1">Cell inner membrane</location>
        <topology evidence="1">Multi-pass membrane protein</topology>
    </subcellularLocation>
</comment>
<dbReference type="PANTHER" id="PTHR43702:SF3">
    <property type="entry name" value="PROTEIN TSGA"/>
    <property type="match status" value="1"/>
</dbReference>
<dbReference type="RefSeq" id="WP_090024141.1">
    <property type="nucleotide sequence ID" value="NZ_FOVD01000002.1"/>
</dbReference>
<dbReference type="EMBL" id="FOVD01000002">
    <property type="protein sequence ID" value="SFN24583.1"/>
    <property type="molecule type" value="Genomic_DNA"/>
</dbReference>
<dbReference type="InterPro" id="IPR050375">
    <property type="entry name" value="MFS_TsgA-like"/>
</dbReference>
<dbReference type="PANTHER" id="PTHR43702">
    <property type="entry name" value="L-FUCOSE-PROTON SYMPORTER"/>
    <property type="match status" value="1"/>
</dbReference>
<feature type="transmembrane region" description="Helical" evidence="3">
    <location>
        <begin position="333"/>
        <end position="351"/>
    </location>
</feature>
<dbReference type="AlphaFoldDB" id="A0A1I4XGH6"/>
<feature type="transmembrane region" description="Helical" evidence="3">
    <location>
        <begin position="254"/>
        <end position="277"/>
    </location>
</feature>
<dbReference type="SUPFAM" id="SSF103473">
    <property type="entry name" value="MFS general substrate transporter"/>
    <property type="match status" value="1"/>
</dbReference>
<dbReference type="OrthoDB" id="9786665at2"/>
<keyword evidence="3" id="KW-0472">Membrane</keyword>
<evidence type="ECO:0000313" key="4">
    <source>
        <dbReference type="EMBL" id="SFN24583.1"/>
    </source>
</evidence>
<feature type="transmembrane region" description="Helical" evidence="3">
    <location>
        <begin position="357"/>
        <end position="377"/>
    </location>
</feature>
<feature type="transmembrane region" description="Helical" evidence="3">
    <location>
        <begin position="18"/>
        <end position="35"/>
    </location>
</feature>
<name>A0A1I4XGH6_CHROL</name>
<feature type="transmembrane region" description="Helical" evidence="3">
    <location>
        <begin position="55"/>
        <end position="74"/>
    </location>
</feature>
<feature type="transmembrane region" description="Helical" evidence="3">
    <location>
        <begin position="207"/>
        <end position="225"/>
    </location>
</feature>
<reference evidence="5" key="1">
    <citation type="submission" date="2016-10" db="EMBL/GenBank/DDBJ databases">
        <authorList>
            <person name="Varghese N."/>
            <person name="Submissions S."/>
        </authorList>
    </citation>
    <scope>NUCLEOTIDE SEQUENCE [LARGE SCALE GENOMIC DNA]</scope>
    <source>
        <strain evidence="5">DSM 25575</strain>
    </source>
</reference>
<accession>A0A1I4XGH6</accession>
<feature type="transmembrane region" description="Helical" evidence="3">
    <location>
        <begin position="95"/>
        <end position="114"/>
    </location>
</feature>
<protein>
    <submittedName>
        <fullName evidence="4">MFS transporter, FHS family, L-fucose permease</fullName>
    </submittedName>
</protein>
<evidence type="ECO:0000256" key="3">
    <source>
        <dbReference type="SAM" id="Phobius"/>
    </source>
</evidence>